<dbReference type="KEGG" id="paun:MJA45_28160"/>
<evidence type="ECO:0000313" key="3">
    <source>
        <dbReference type="Proteomes" id="UP001305702"/>
    </source>
</evidence>
<dbReference type="AlphaFoldDB" id="A0AA96REZ3"/>
<feature type="transmembrane region" description="Helical" evidence="1">
    <location>
        <begin position="20"/>
        <end position="44"/>
    </location>
</feature>
<proteinExistence type="predicted"/>
<dbReference type="RefSeq" id="WP_315605203.1">
    <property type="nucleotide sequence ID" value="NZ_CP130318.1"/>
</dbReference>
<evidence type="ECO:0000313" key="2">
    <source>
        <dbReference type="EMBL" id="WNQ11427.1"/>
    </source>
</evidence>
<dbReference type="EMBL" id="CP130318">
    <property type="protein sequence ID" value="WNQ11427.1"/>
    <property type="molecule type" value="Genomic_DNA"/>
</dbReference>
<sequence>MPDCRIRLYSLHWWVMLTRIVPWGIITNISFVYGVFFVGILLIFPFTYPRFWLYLIVNLVVS</sequence>
<keyword evidence="1" id="KW-1133">Transmembrane helix</keyword>
<gene>
    <name evidence="2" type="ORF">MJA45_28160</name>
</gene>
<keyword evidence="1" id="KW-0472">Membrane</keyword>
<keyword evidence="3" id="KW-1185">Reference proteome</keyword>
<organism evidence="2 3">
    <name type="scientific">Paenibacillus aurantius</name>
    <dbReference type="NCBI Taxonomy" id="2918900"/>
    <lineage>
        <taxon>Bacteria</taxon>
        <taxon>Bacillati</taxon>
        <taxon>Bacillota</taxon>
        <taxon>Bacilli</taxon>
        <taxon>Bacillales</taxon>
        <taxon>Paenibacillaceae</taxon>
        <taxon>Paenibacillus</taxon>
    </lineage>
</organism>
<accession>A0AA96REZ3</accession>
<protein>
    <submittedName>
        <fullName evidence="2">Uncharacterized protein</fullName>
    </submittedName>
</protein>
<evidence type="ECO:0000256" key="1">
    <source>
        <dbReference type="SAM" id="Phobius"/>
    </source>
</evidence>
<dbReference type="Proteomes" id="UP001305702">
    <property type="component" value="Chromosome"/>
</dbReference>
<reference evidence="2 3" key="1">
    <citation type="submission" date="2022-02" db="EMBL/GenBank/DDBJ databases">
        <title>Paenibacillus sp. MBLB1776 Whole Genome Shotgun Sequencing.</title>
        <authorList>
            <person name="Hwang C.Y."/>
            <person name="Cho E.-S."/>
            <person name="Seo M.-J."/>
        </authorList>
    </citation>
    <scope>NUCLEOTIDE SEQUENCE [LARGE SCALE GENOMIC DNA]</scope>
    <source>
        <strain evidence="2 3">MBLB1776</strain>
    </source>
</reference>
<keyword evidence="1" id="KW-0812">Transmembrane</keyword>
<name>A0AA96REZ3_9BACL</name>